<evidence type="ECO:0000256" key="1">
    <source>
        <dbReference type="SAM" id="SignalP"/>
    </source>
</evidence>
<evidence type="ECO:0000313" key="2">
    <source>
        <dbReference type="EMBL" id="KAL0953260.1"/>
    </source>
</evidence>
<comment type="caution">
    <text evidence="2">The sequence shown here is derived from an EMBL/GenBank/DDBJ whole genome shotgun (WGS) entry which is preliminary data.</text>
</comment>
<sequence>MVFTSALLPFVVASVAYAASASTKGTKATKDANGALRCFGSNVIEFFLPEAPDQSNCCAAPNVIFWLDKDKKIGECCGAGQTWSGDQTTGVGGCCDGDQTWSGTATLGGCCPPGHAFSGDATTGTGGCCPTGTTWTKGACVKPSRARPPKSVCASSGEPVCGDDNDLGIKYGHCYVLRFTDGIQLGAQRDDLTYAKGGYFQDIPFKVCKATTDCSLGDAVPSTGSFYLQDQAGRFNDATGAPGWVNNAAGGTHIAFATDPSQAGLFKGTPSCSGGHCTLRLRGGPTGDGGIGPTCPMPDHGLTFWQNPNLGMMLQFIETACTGPDLPFVPPGAAPAKKASAAARLPAAPSAAPAATTKAPAGLAGIVASAKSAASAASAASKAK</sequence>
<keyword evidence="3" id="KW-1185">Reference proteome</keyword>
<accession>A0ABR3JDR9</accession>
<gene>
    <name evidence="2" type="ORF">HGRIS_004510</name>
</gene>
<keyword evidence="1" id="KW-0732">Signal</keyword>
<organism evidence="2 3">
    <name type="scientific">Hohenbuehelia grisea</name>
    <dbReference type="NCBI Taxonomy" id="104357"/>
    <lineage>
        <taxon>Eukaryota</taxon>
        <taxon>Fungi</taxon>
        <taxon>Dikarya</taxon>
        <taxon>Basidiomycota</taxon>
        <taxon>Agaricomycotina</taxon>
        <taxon>Agaricomycetes</taxon>
        <taxon>Agaricomycetidae</taxon>
        <taxon>Agaricales</taxon>
        <taxon>Pleurotineae</taxon>
        <taxon>Pleurotaceae</taxon>
        <taxon>Hohenbuehelia</taxon>
    </lineage>
</organism>
<name>A0ABR3JDR9_9AGAR</name>
<evidence type="ECO:0000313" key="3">
    <source>
        <dbReference type="Proteomes" id="UP001556367"/>
    </source>
</evidence>
<protein>
    <submittedName>
        <fullName evidence="2">Uncharacterized protein</fullName>
    </submittedName>
</protein>
<feature type="chain" id="PRO_5046147677" evidence="1">
    <location>
        <begin position="19"/>
        <end position="384"/>
    </location>
</feature>
<dbReference type="EMBL" id="JASNQZ010000008">
    <property type="protein sequence ID" value="KAL0953260.1"/>
    <property type="molecule type" value="Genomic_DNA"/>
</dbReference>
<dbReference type="Proteomes" id="UP001556367">
    <property type="component" value="Unassembled WGS sequence"/>
</dbReference>
<reference evidence="3" key="1">
    <citation type="submission" date="2024-06" db="EMBL/GenBank/DDBJ databases">
        <title>Multi-omics analyses provide insights into the biosynthesis of the anticancer antibiotic pleurotin in Hohenbuehelia grisea.</title>
        <authorList>
            <person name="Weaver J.A."/>
            <person name="Alberti F."/>
        </authorList>
    </citation>
    <scope>NUCLEOTIDE SEQUENCE [LARGE SCALE GENOMIC DNA]</scope>
    <source>
        <strain evidence="3">T-177</strain>
    </source>
</reference>
<feature type="signal peptide" evidence="1">
    <location>
        <begin position="1"/>
        <end position="18"/>
    </location>
</feature>
<proteinExistence type="predicted"/>